<organism evidence="1 2">
    <name type="scientific">Rhizobium alvei</name>
    <dbReference type="NCBI Taxonomy" id="1132659"/>
    <lineage>
        <taxon>Bacteria</taxon>
        <taxon>Pseudomonadati</taxon>
        <taxon>Pseudomonadota</taxon>
        <taxon>Alphaproteobacteria</taxon>
        <taxon>Hyphomicrobiales</taxon>
        <taxon>Rhizobiaceae</taxon>
        <taxon>Rhizobium/Agrobacterium group</taxon>
        <taxon>Rhizobium</taxon>
    </lineage>
</organism>
<protein>
    <submittedName>
        <fullName evidence="1">Uncharacterized protein</fullName>
    </submittedName>
</protein>
<dbReference type="Proteomes" id="UP001174932">
    <property type="component" value="Unassembled WGS sequence"/>
</dbReference>
<name>A0ABT8YT99_9HYPH</name>
<comment type="caution">
    <text evidence="1">The sequence shown here is derived from an EMBL/GenBank/DDBJ whole genome shotgun (WGS) entry which is preliminary data.</text>
</comment>
<sequence length="1735" mass="183847">MTTSVAAFGGQYSFTPSSTNPLFAGDTPLDPASVSLATFLAASTSDQIEYLKAAASLLGSTTNGVEAYGLRFNDSGTTRTFILSANAQAVIAVDQLSESGYRSLDAADRQAAISTGALLVTPDADDFAAQTSSFRLSYVQTNGTFIGSVAPQPKGVALPEAGGDRIFILNTAGNDVIDVGLLDIKAYFSLPAADRTLARLSGGLSLSPTAFELRTIAPGQQAEYLTTFGSTIATTTGGTPVQGLFLIDNGRQSAFILSETGTAIDLGTLSFSAFNALSAADRERVLATGVLRIDPSATEFRAATDLERQRFLDLFGTSLGKTMDGTDVRGLILRDSTGAKAFLSAPGGVIDVAWLAPTASAFNSLSASEKSLIMATGTLPFLPTLDLFQSWTPTSQLAFLTANALVLGTPPGGSSSVSGLIFLGANGPVAYILSASGVLIDPASVNFSAFAAVLPAANALTDSEREAIVFFRGSMPTPTPAELSAASAAIQLSYLQSAKATLGQTAAGTPIEGVRLSDGTSSGTFILSADGARVIDVTSLTLSDFLALPVADQQLVNALPEFQASLTASAFRNASKADQVAYLTGFGTNLGSTATGATVRGLRLPDGSDAATFILDSAGSSVIDVSSLSLAAFVALALADRQLVTASSAFKPKLAEFLALNDLQKGTVIDEAGEELGTVAPSTIIKGLRFTETSPIRTFVRSADGLQILEPEALTLDAYAALSGADRAIVIASGAFGGAMTTEAFSSSSTAAQLQWIADQGQRLGALPDGTVIMGVILDGATGRTAFIRNAAGTGVINVTDLSPVTFLLLGATDRALVAGSNLFKPTLDQVNALGTGLQADFVRQASTTTFIKPDGSKASALTVSASDGDHVIIVDSAGTGVIDTGALTFSSFYALGTADRDLVLASGGFVPNPTLAEFKAAAPAVQVAHVNLAGYQAGSLADGTAVKAVVLSHGLSRSMFIVNTGGSAVIDVLTINAIGFAALMQTDRDRVYAAGQFTALPTAVAIRANPSLVTSNAVTLGYTAANVPVRGLVVSDGSTETLFIIDNTGTVIEPGLMSTAELDALTATQRDYIRSVASYLPAGLIPPYFRDANERDPINTTTGELGELVRIRETKELYATTFLDGETRKLADNPLFGLTGDALVNAFLQAHTAHQLEYIKSMGDTLTFTGTVGGSSVTYTTKALNLTVGGDTLTFMASTDGTSVVNVAKLSLGGLARLNQTDQALVSKTTGFAELAVSLGVTADSTERSNLRSLFTTMITNVETAFPSTSTDQDILDARSIFTQELNLIIDRLDNTIVVSTSALQTKLSEISARFERVKAFAETLTQVPDKASAFARGLDYDKLKEGLTSFVREEKRIAVNDARIARLTRLAQLGIPSVDLAAMIVEFQTLYEIDSRAKADADTVEVKQQNAMLADYNEYQRVITLTAGSFPAKDDGKTALEIKDDTLDARVKNMFDARVGTIIHPIEKLTSTKRPVQYTATLTFTFSKWSYNNNGVRDPEEIGEDFLPQIISILGVVVPHSSGNGIPTFMEDLTQMDYHIRSVTDDSGLEEIYDFLNKIKDDGYDAQRATMRQVLGLNDNFTQDDFKTLASEWRHEVDDYANHQETKNLFSTFFLRFLQKHDGNSNWGRTWFPQWVTDNYYKDNNDKGDKLNYDELTTEEERPLIYKALKRKVDWDNIGTQLSNAITNVNQSNQIRQNSISQYQSEATRHFDLVNNTLKRMFDLMQSIGRNTA</sequence>
<reference evidence="1" key="2">
    <citation type="submission" date="2023-07" db="EMBL/GenBank/DDBJ databases">
        <authorList>
            <person name="Shen H."/>
        </authorList>
    </citation>
    <scope>NUCLEOTIDE SEQUENCE</scope>
    <source>
        <strain evidence="1">TNR-22</strain>
    </source>
</reference>
<keyword evidence="2" id="KW-1185">Reference proteome</keyword>
<dbReference type="EMBL" id="JAUOZU010000018">
    <property type="protein sequence ID" value="MDO6966445.1"/>
    <property type="molecule type" value="Genomic_DNA"/>
</dbReference>
<dbReference type="RefSeq" id="WP_304378373.1">
    <property type="nucleotide sequence ID" value="NZ_JAUOZU010000018.1"/>
</dbReference>
<evidence type="ECO:0000313" key="1">
    <source>
        <dbReference type="EMBL" id="MDO6966445.1"/>
    </source>
</evidence>
<accession>A0ABT8YT99</accession>
<proteinExistence type="predicted"/>
<reference evidence="1" key="1">
    <citation type="journal article" date="2015" name="Int. J. Syst. Evol. Microbiol.">
        <title>Rhizobium alvei sp. nov., isolated from a freshwater river.</title>
        <authorList>
            <person name="Sheu S.Y."/>
            <person name="Huang H.W."/>
            <person name="Young C.C."/>
            <person name="Chen W.M."/>
        </authorList>
    </citation>
    <scope>NUCLEOTIDE SEQUENCE</scope>
    <source>
        <strain evidence="1">TNR-22</strain>
    </source>
</reference>
<gene>
    <name evidence="1" type="ORF">Q4481_21030</name>
</gene>
<evidence type="ECO:0000313" key="2">
    <source>
        <dbReference type="Proteomes" id="UP001174932"/>
    </source>
</evidence>